<feature type="compositionally biased region" description="Low complexity" evidence="1">
    <location>
        <begin position="293"/>
        <end position="315"/>
    </location>
</feature>
<organism evidence="2">
    <name type="scientific">uncultured Blastococcus sp</name>
    <dbReference type="NCBI Taxonomy" id="217144"/>
    <lineage>
        <taxon>Bacteria</taxon>
        <taxon>Bacillati</taxon>
        <taxon>Actinomycetota</taxon>
        <taxon>Actinomycetes</taxon>
        <taxon>Geodermatophilales</taxon>
        <taxon>Geodermatophilaceae</taxon>
        <taxon>Blastococcus</taxon>
        <taxon>environmental samples</taxon>
    </lineage>
</organism>
<proteinExistence type="predicted"/>
<feature type="compositionally biased region" description="Low complexity" evidence="1">
    <location>
        <begin position="1"/>
        <end position="14"/>
    </location>
</feature>
<dbReference type="EMBL" id="CADCTI010000217">
    <property type="protein sequence ID" value="CAA9260049.1"/>
    <property type="molecule type" value="Genomic_DNA"/>
</dbReference>
<feature type="compositionally biased region" description="Low complexity" evidence="1">
    <location>
        <begin position="357"/>
        <end position="366"/>
    </location>
</feature>
<evidence type="ECO:0000256" key="1">
    <source>
        <dbReference type="SAM" id="MobiDB-lite"/>
    </source>
</evidence>
<evidence type="ECO:0000313" key="2">
    <source>
        <dbReference type="EMBL" id="CAA9260049.1"/>
    </source>
</evidence>
<feature type="compositionally biased region" description="Basic residues" evidence="1">
    <location>
        <begin position="213"/>
        <end position="235"/>
    </location>
</feature>
<feature type="non-terminal residue" evidence="2">
    <location>
        <position position="1"/>
    </location>
</feature>
<name>A0A6J4IV41_9ACTN</name>
<feature type="region of interest" description="Disordered" evidence="1">
    <location>
        <begin position="184"/>
        <end position="250"/>
    </location>
</feature>
<feature type="compositionally biased region" description="Basic and acidic residues" evidence="1">
    <location>
        <begin position="130"/>
        <end position="152"/>
    </location>
</feature>
<sequence>EQLVDAGARTALGGRRAGAGRGAGIPRRRARGRHVRDPRGHLAVRCRPGVLPQAGGARVARHDVAQGVRRPRAVGDGALRGHRGAAGRGGSGGRALDRRPAVRSQPARLRHGGAAAGDPAAHRGGGVLLRHRDERAGLRLGPRVDPHQGEPRRVRRLGGRRRQGVDVERAPLPLRDRAGAHLAVGPVEPARRHVAAADRPVAAGHHHQPDPHPRRRPPLQRGRVRRRRRARRHAAGRGGQRLAPGDRRAGVRAVGPGALLVDISTCRRIRPPGGGVRRCGGAGHAGPDLGAAPVAAADVATDRSGPGPRGAAQHPGGAGQGRGDDVRGRRDRGDPPGGRRDAVAGLARPTEPGAGRGAAARAGLHAAGRDERDPPGDRRSRTGPAL</sequence>
<feature type="compositionally biased region" description="Basic and acidic residues" evidence="1">
    <location>
        <begin position="367"/>
        <end position="380"/>
    </location>
</feature>
<feature type="non-terminal residue" evidence="2">
    <location>
        <position position="386"/>
    </location>
</feature>
<feature type="region of interest" description="Disordered" evidence="1">
    <location>
        <begin position="293"/>
        <end position="386"/>
    </location>
</feature>
<dbReference type="AlphaFoldDB" id="A0A6J4IV41"/>
<reference evidence="2" key="1">
    <citation type="submission" date="2020-02" db="EMBL/GenBank/DDBJ databases">
        <authorList>
            <person name="Meier V. D."/>
        </authorList>
    </citation>
    <scope>NUCLEOTIDE SEQUENCE</scope>
    <source>
        <strain evidence="2">AVDCRST_MAG57</strain>
    </source>
</reference>
<feature type="region of interest" description="Disordered" evidence="1">
    <location>
        <begin position="75"/>
        <end position="171"/>
    </location>
</feature>
<accession>A0A6J4IV41</accession>
<feature type="region of interest" description="Disordered" evidence="1">
    <location>
        <begin position="1"/>
        <end position="36"/>
    </location>
</feature>
<protein>
    <submittedName>
        <fullName evidence="2">FadE30</fullName>
    </submittedName>
</protein>
<gene>
    <name evidence="2" type="ORF">AVDCRST_MAG57-2597</name>
</gene>
<feature type="compositionally biased region" description="Basic and acidic residues" evidence="1">
    <location>
        <begin position="322"/>
        <end position="342"/>
    </location>
</feature>
<feature type="compositionally biased region" description="Basic residues" evidence="1">
    <location>
        <begin position="153"/>
        <end position="162"/>
    </location>
</feature>